<organism evidence="2 3">
    <name type="scientific">Streptomyces hoynatensis</name>
    <dbReference type="NCBI Taxonomy" id="1141874"/>
    <lineage>
        <taxon>Bacteria</taxon>
        <taxon>Bacillati</taxon>
        <taxon>Actinomycetota</taxon>
        <taxon>Actinomycetes</taxon>
        <taxon>Kitasatosporales</taxon>
        <taxon>Streptomycetaceae</taxon>
        <taxon>Streptomyces</taxon>
    </lineage>
</organism>
<sequence length="224" mass="23100">MDTSEAAGQDQGTAPGRARAARPEAGQSPGRPAAQDGPGAPETTEYVALLRGVNVGGRRMPMAALREVLTGLGHRGVRTWLQSGNAVFTAPAGGRDLLTAELQDALAARFGFRVDCLLLSAAELAATAARCPFPADALDPAKLSVVFLGGPAGAHPLHAAEAAAYAPDEFRLGEREIFAYFPGGMGRSRLGALLATSPPGLLATARNWRTVRALLDLTGRPAPG</sequence>
<dbReference type="InterPro" id="IPR012545">
    <property type="entry name" value="DUF1697"/>
</dbReference>
<comment type="caution">
    <text evidence="2">The sequence shown here is derived from an EMBL/GenBank/DDBJ whole genome shotgun (WGS) entry which is preliminary data.</text>
</comment>
<evidence type="ECO:0000256" key="1">
    <source>
        <dbReference type="SAM" id="MobiDB-lite"/>
    </source>
</evidence>
<evidence type="ECO:0000313" key="3">
    <source>
        <dbReference type="Proteomes" id="UP000272474"/>
    </source>
</evidence>
<dbReference type="Proteomes" id="UP000272474">
    <property type="component" value="Unassembled WGS sequence"/>
</dbReference>
<protein>
    <submittedName>
        <fullName evidence="2">DUF1697 domain-containing protein</fullName>
    </submittedName>
</protein>
<proteinExistence type="predicted"/>
<dbReference type="Pfam" id="PF08002">
    <property type="entry name" value="DUF1697"/>
    <property type="match status" value="1"/>
</dbReference>
<dbReference type="RefSeq" id="WP_120683451.1">
    <property type="nucleotide sequence ID" value="NZ_RBAL01000018.1"/>
</dbReference>
<evidence type="ECO:0000313" key="2">
    <source>
        <dbReference type="EMBL" id="RKN38315.1"/>
    </source>
</evidence>
<dbReference type="EMBL" id="RBAL01000018">
    <property type="protein sequence ID" value="RKN38315.1"/>
    <property type="molecule type" value="Genomic_DNA"/>
</dbReference>
<dbReference type="PANTHER" id="PTHR36439">
    <property type="entry name" value="BLL4334 PROTEIN"/>
    <property type="match status" value="1"/>
</dbReference>
<gene>
    <name evidence="2" type="ORF">D7294_24645</name>
</gene>
<dbReference type="PANTHER" id="PTHR36439:SF1">
    <property type="entry name" value="DUF1697 DOMAIN-CONTAINING PROTEIN"/>
    <property type="match status" value="1"/>
</dbReference>
<name>A0A3A9YQT5_9ACTN</name>
<feature type="region of interest" description="Disordered" evidence="1">
    <location>
        <begin position="1"/>
        <end position="41"/>
    </location>
</feature>
<keyword evidence="3" id="KW-1185">Reference proteome</keyword>
<reference evidence="2 3" key="1">
    <citation type="journal article" date="2014" name="Int. J. Syst. Evol. Microbiol.">
        <title>Streptomyces hoynatensis sp. nov., isolated from deep marine sediment.</title>
        <authorList>
            <person name="Veyisoglu A."/>
            <person name="Sahin N."/>
        </authorList>
    </citation>
    <scope>NUCLEOTIDE SEQUENCE [LARGE SCALE GENOMIC DNA]</scope>
    <source>
        <strain evidence="2 3">KCTC 29097</strain>
    </source>
</reference>
<dbReference type="SUPFAM" id="SSF160379">
    <property type="entry name" value="SP0830-like"/>
    <property type="match status" value="1"/>
</dbReference>
<accession>A0A3A9YQT5</accession>
<dbReference type="AlphaFoldDB" id="A0A3A9YQT5"/>
<dbReference type="OrthoDB" id="9806494at2"/>
<dbReference type="Gene3D" id="3.30.70.1280">
    <property type="entry name" value="SP0830-like domains"/>
    <property type="match status" value="1"/>
</dbReference>
<feature type="compositionally biased region" description="Low complexity" evidence="1">
    <location>
        <begin position="14"/>
        <end position="26"/>
    </location>
</feature>